<dbReference type="InterPro" id="IPR002549">
    <property type="entry name" value="AI-2E-like"/>
</dbReference>
<keyword evidence="3" id="KW-0813">Transport</keyword>
<dbReference type="PANTHER" id="PTHR21716">
    <property type="entry name" value="TRANSMEMBRANE PROTEIN"/>
    <property type="match status" value="1"/>
</dbReference>
<comment type="similarity">
    <text evidence="2">Belongs to the autoinducer-2 exporter (AI-2E) (TC 2.A.86) family.</text>
</comment>
<feature type="transmembrane region" description="Helical" evidence="8">
    <location>
        <begin position="6"/>
        <end position="26"/>
    </location>
</feature>
<feature type="transmembrane region" description="Helical" evidence="8">
    <location>
        <begin position="279"/>
        <end position="299"/>
    </location>
</feature>
<feature type="transmembrane region" description="Helical" evidence="8">
    <location>
        <begin position="213"/>
        <end position="236"/>
    </location>
</feature>
<dbReference type="Pfam" id="PF01594">
    <property type="entry name" value="AI-2E_transport"/>
    <property type="match status" value="1"/>
</dbReference>
<evidence type="ECO:0000256" key="6">
    <source>
        <dbReference type="ARBA" id="ARBA00022989"/>
    </source>
</evidence>
<evidence type="ECO:0000256" key="5">
    <source>
        <dbReference type="ARBA" id="ARBA00022692"/>
    </source>
</evidence>
<dbReference type="GO" id="GO:0055085">
    <property type="term" value="P:transmembrane transport"/>
    <property type="evidence" value="ECO:0007669"/>
    <property type="project" value="TreeGrafter"/>
</dbReference>
<evidence type="ECO:0000313" key="9">
    <source>
        <dbReference type="EMBL" id="SIS40815.1"/>
    </source>
</evidence>
<feature type="transmembrane region" description="Helical" evidence="8">
    <location>
        <begin position="33"/>
        <end position="53"/>
    </location>
</feature>
<dbReference type="EMBL" id="FTOC01000002">
    <property type="protein sequence ID" value="SIS40815.1"/>
    <property type="molecule type" value="Genomic_DNA"/>
</dbReference>
<evidence type="ECO:0000313" key="10">
    <source>
        <dbReference type="Proteomes" id="UP000187608"/>
    </source>
</evidence>
<organism evidence="9 10">
    <name type="scientific">Salimicrobium flavidum</name>
    <dbReference type="NCBI Taxonomy" id="570947"/>
    <lineage>
        <taxon>Bacteria</taxon>
        <taxon>Bacillati</taxon>
        <taxon>Bacillota</taxon>
        <taxon>Bacilli</taxon>
        <taxon>Bacillales</taxon>
        <taxon>Bacillaceae</taxon>
        <taxon>Salimicrobium</taxon>
    </lineage>
</organism>
<dbReference type="GO" id="GO:0005886">
    <property type="term" value="C:plasma membrane"/>
    <property type="evidence" value="ECO:0007669"/>
    <property type="project" value="UniProtKB-SubCell"/>
</dbReference>
<proteinExistence type="inferred from homology"/>
<dbReference type="OrthoDB" id="9793390at2"/>
<reference evidence="10" key="1">
    <citation type="submission" date="2017-01" db="EMBL/GenBank/DDBJ databases">
        <authorList>
            <person name="Varghese N."/>
            <person name="Submissions S."/>
        </authorList>
    </citation>
    <scope>NUCLEOTIDE SEQUENCE [LARGE SCALE GENOMIC DNA]</scope>
    <source>
        <strain evidence="10">DSM 23127</strain>
    </source>
</reference>
<gene>
    <name evidence="9" type="ORF">SAMN05421687_102258</name>
</gene>
<dbReference type="RefSeq" id="WP_076557166.1">
    <property type="nucleotide sequence ID" value="NZ_FTOC01000002.1"/>
</dbReference>
<evidence type="ECO:0000256" key="1">
    <source>
        <dbReference type="ARBA" id="ARBA00004651"/>
    </source>
</evidence>
<dbReference type="PANTHER" id="PTHR21716:SF53">
    <property type="entry name" value="PERMEASE PERM-RELATED"/>
    <property type="match status" value="1"/>
</dbReference>
<keyword evidence="5 8" id="KW-0812">Transmembrane</keyword>
<dbReference type="AlphaFoldDB" id="A0A1N7IUP2"/>
<accession>A0A1N7IUP2</accession>
<evidence type="ECO:0000256" key="3">
    <source>
        <dbReference type="ARBA" id="ARBA00022448"/>
    </source>
</evidence>
<feature type="transmembrane region" description="Helical" evidence="8">
    <location>
        <begin position="311"/>
        <end position="340"/>
    </location>
</feature>
<evidence type="ECO:0000256" key="4">
    <source>
        <dbReference type="ARBA" id="ARBA00022475"/>
    </source>
</evidence>
<comment type="subcellular location">
    <subcellularLocation>
        <location evidence="1">Cell membrane</location>
        <topology evidence="1">Multi-pass membrane protein</topology>
    </subcellularLocation>
</comment>
<keyword evidence="6 8" id="KW-1133">Transmembrane helix</keyword>
<keyword evidence="10" id="KW-1185">Reference proteome</keyword>
<keyword evidence="4" id="KW-1003">Cell membrane</keyword>
<protein>
    <submittedName>
        <fullName evidence="9">Predicted PurR-regulated permease PerM</fullName>
    </submittedName>
</protein>
<keyword evidence="7 8" id="KW-0472">Membrane</keyword>
<feature type="transmembrane region" description="Helical" evidence="8">
    <location>
        <begin position="248"/>
        <end position="273"/>
    </location>
</feature>
<name>A0A1N7IUP2_9BACI</name>
<feature type="transmembrane region" description="Helical" evidence="8">
    <location>
        <begin position="151"/>
        <end position="177"/>
    </location>
</feature>
<feature type="transmembrane region" description="Helical" evidence="8">
    <location>
        <begin position="73"/>
        <end position="94"/>
    </location>
</feature>
<evidence type="ECO:0000256" key="2">
    <source>
        <dbReference type="ARBA" id="ARBA00009773"/>
    </source>
</evidence>
<dbReference type="Proteomes" id="UP000187608">
    <property type="component" value="Unassembled WGS sequence"/>
</dbReference>
<evidence type="ECO:0000256" key="7">
    <source>
        <dbReference type="ARBA" id="ARBA00023136"/>
    </source>
</evidence>
<sequence length="360" mass="40552">MINKKWFQLIVAAIAISLLIFLLHEIQFFFQPILTYISAIAIPLVGGGVLYYICRPVVEWLVRNKVPKVPAILLVFIGFIALGYFIVQFIAPIAQQQYTRLINNIPEMARMIEEWVNYWQQNQKIIPDNVTSAIQNFTDNLQSYVQNASSAVINVLTNIVAFLFSLVLVPFFLFFMLKDGERLLPFLTGYMKEKSVKFADSFERWARSVDHTLYTFILGQLTVSVAVGVLLLIGYLAIGLQYSLTLSLFAMLMNVIPFIGPFLAVIPALFVALFQDPIMVLWVAIITIIAQQIEGNLISPNIMGKALHIHPLTIITVILAAGSLAGLLGLLFAIPAYAVIKATIKHFYEEWKKDNVEKHV</sequence>
<evidence type="ECO:0000256" key="8">
    <source>
        <dbReference type="SAM" id="Phobius"/>
    </source>
</evidence>